<name>A0A645BAS2_9ZZZZ</name>
<evidence type="ECO:0000313" key="2">
    <source>
        <dbReference type="EMBL" id="MPM58784.1"/>
    </source>
</evidence>
<dbReference type="CDD" id="cd00165">
    <property type="entry name" value="S4"/>
    <property type="match status" value="1"/>
</dbReference>
<feature type="domain" description="RNA-binding S4" evidence="1">
    <location>
        <begin position="189"/>
        <end position="246"/>
    </location>
</feature>
<proteinExistence type="predicted"/>
<dbReference type="SMART" id="SM00363">
    <property type="entry name" value="S4"/>
    <property type="match status" value="1"/>
</dbReference>
<dbReference type="GO" id="GO:0003723">
    <property type="term" value="F:RNA binding"/>
    <property type="evidence" value="ECO:0007669"/>
    <property type="project" value="InterPro"/>
</dbReference>
<dbReference type="InterPro" id="IPR036986">
    <property type="entry name" value="S4_RNA-bd_sf"/>
</dbReference>
<dbReference type="Pfam" id="PF01479">
    <property type="entry name" value="S4"/>
    <property type="match status" value="1"/>
</dbReference>
<accession>A0A645BAS2</accession>
<dbReference type="InterPro" id="IPR040591">
    <property type="entry name" value="RqcP2_RBD"/>
</dbReference>
<dbReference type="InterPro" id="IPR002942">
    <property type="entry name" value="S4_RNA-bd"/>
</dbReference>
<dbReference type="PANTHER" id="PTHR13633:SF3">
    <property type="entry name" value="MITOCHONDRIAL TRANSCRIPTION RESCUE FACTOR 1"/>
    <property type="match status" value="1"/>
</dbReference>
<dbReference type="SUPFAM" id="SSF55174">
    <property type="entry name" value="Alpha-L RNA-binding motif"/>
    <property type="match status" value="1"/>
</dbReference>
<dbReference type="AlphaFoldDB" id="A0A645BAS2"/>
<comment type="caution">
    <text evidence="2">The sequence shown here is derived from an EMBL/GenBank/DDBJ whole genome shotgun (WGS) entry which is preliminary data.</text>
</comment>
<dbReference type="Pfam" id="PF17774">
    <property type="entry name" value="YlmH_RBD"/>
    <property type="match status" value="1"/>
</dbReference>
<gene>
    <name evidence="2" type="ORF">SDC9_105617</name>
</gene>
<sequence length="265" mass="28804">MDKTKLLDKAAKSGEERLTLARVLDRLEQAQSRNIPAATDFLSPQELSSAEMLLRLAGVGGTEYVTLGGYEGAERKLILFLPDWLDAQGAAEQSPIRCLRAKYRPEYDLSHRDILGSLMGMGITREKIGDILVGKESCDLIVLESVAGFLLQSWDQAGRAKLSVSAIETTDLAAPEETCEEVRDTVMSLRLDAVAATGFKMARGKASTLIESGKVQVNWQDCTKPDRLLGEGDTVSARGLGKFKVAQVGGVTKKGRTSIVIKRYV</sequence>
<protein>
    <recommendedName>
        <fullName evidence="1">RNA-binding S4 domain-containing protein</fullName>
    </recommendedName>
</protein>
<reference evidence="2" key="1">
    <citation type="submission" date="2019-08" db="EMBL/GenBank/DDBJ databases">
        <authorList>
            <person name="Kucharzyk K."/>
            <person name="Murdoch R.W."/>
            <person name="Higgins S."/>
            <person name="Loffler F."/>
        </authorList>
    </citation>
    <scope>NUCLEOTIDE SEQUENCE</scope>
</reference>
<evidence type="ECO:0000259" key="1">
    <source>
        <dbReference type="SMART" id="SM00363"/>
    </source>
</evidence>
<dbReference type="InterPro" id="IPR012677">
    <property type="entry name" value="Nucleotide-bd_a/b_plait_sf"/>
</dbReference>
<dbReference type="Gene3D" id="3.30.70.330">
    <property type="match status" value="1"/>
</dbReference>
<dbReference type="PANTHER" id="PTHR13633">
    <property type="entry name" value="MITOCHONDRIAL TRANSCRIPTION RESCUE FACTOR 1"/>
    <property type="match status" value="1"/>
</dbReference>
<dbReference type="PROSITE" id="PS50889">
    <property type="entry name" value="S4"/>
    <property type="match status" value="1"/>
</dbReference>
<dbReference type="EMBL" id="VSSQ01016951">
    <property type="protein sequence ID" value="MPM58784.1"/>
    <property type="molecule type" value="Genomic_DNA"/>
</dbReference>
<dbReference type="Gene3D" id="3.30.1370.160">
    <property type="match status" value="1"/>
</dbReference>
<organism evidence="2">
    <name type="scientific">bioreactor metagenome</name>
    <dbReference type="NCBI Taxonomy" id="1076179"/>
    <lineage>
        <taxon>unclassified sequences</taxon>
        <taxon>metagenomes</taxon>
        <taxon>ecological metagenomes</taxon>
    </lineage>
</organism>
<dbReference type="Gene3D" id="3.10.290.10">
    <property type="entry name" value="RNA-binding S4 domain"/>
    <property type="match status" value="1"/>
</dbReference>